<dbReference type="Proteomes" id="UP000242414">
    <property type="component" value="Unassembled WGS sequence"/>
</dbReference>
<dbReference type="OrthoDB" id="2275636at2759"/>
<reference evidence="1" key="1">
    <citation type="journal article" date="2016" name="Proc. Natl. Acad. Sci. U.S.A.">
        <title>Lipid metabolic changes in an early divergent fungus govern the establishment of a mutualistic symbiosis with endobacteria.</title>
        <authorList>
            <person name="Lastovetsky O.A."/>
            <person name="Gaspar M.L."/>
            <person name="Mondo S.J."/>
            <person name="LaButti K.M."/>
            <person name="Sandor L."/>
            <person name="Grigoriev I.V."/>
            <person name="Henry S.A."/>
            <person name="Pawlowska T.E."/>
        </authorList>
    </citation>
    <scope>NUCLEOTIDE SEQUENCE [LARGE SCALE GENOMIC DNA]</scope>
    <source>
        <strain evidence="1">ATCC 52814</strain>
    </source>
</reference>
<name>A0A1X0R4D6_RHIZD</name>
<evidence type="ECO:0000313" key="1">
    <source>
        <dbReference type="EMBL" id="ORE06836.1"/>
    </source>
</evidence>
<sequence>MIIKNKKLADSCFIDSISETEIKVSCLQRVVDILYKRSLVDKVFVSPLSSAKQQFRKHDLEDKNVILSKLNNIHGCTIDILEFLRNNTKV</sequence>
<organism evidence="1">
    <name type="scientific">Rhizopus microsporus var. microsporus</name>
    <dbReference type="NCBI Taxonomy" id="86635"/>
    <lineage>
        <taxon>Eukaryota</taxon>
        <taxon>Fungi</taxon>
        <taxon>Fungi incertae sedis</taxon>
        <taxon>Mucoromycota</taxon>
        <taxon>Mucoromycotina</taxon>
        <taxon>Mucoromycetes</taxon>
        <taxon>Mucorales</taxon>
        <taxon>Mucorineae</taxon>
        <taxon>Rhizopodaceae</taxon>
        <taxon>Rhizopus</taxon>
    </lineage>
</organism>
<dbReference type="VEuPathDB" id="FungiDB:BCV72DRAFT_206654"/>
<gene>
    <name evidence="1" type="ORF">BCV72DRAFT_206654</name>
</gene>
<accession>A0A1X0R4D6</accession>
<dbReference type="EMBL" id="KV921915">
    <property type="protein sequence ID" value="ORE06836.1"/>
    <property type="molecule type" value="Genomic_DNA"/>
</dbReference>
<proteinExistence type="predicted"/>
<protein>
    <submittedName>
        <fullName evidence="1">Uncharacterized protein</fullName>
    </submittedName>
</protein>
<dbReference type="AlphaFoldDB" id="A0A1X0R4D6"/>